<accession>I0R782</accession>
<feature type="region of interest" description="Disordered" evidence="1">
    <location>
        <begin position="212"/>
        <end position="234"/>
    </location>
</feature>
<dbReference type="Pfam" id="PF07083">
    <property type="entry name" value="DUF1351"/>
    <property type="match status" value="1"/>
</dbReference>
<sequence>MELKIYNPSEDGFIKPIEWNYEELKAELSQKLEQYKGLVYTEDQIKEAKADRAKLNALATAIDGKRKELKKQCLQPYEQFEAQIKDLLAVIKEPVALIDSQIKGYEEEKKAKKLEEVKALFEKLKDAAGEEFEFVSFEQIFEDKFLNASLSLKMVETVISNKFNSIKCNLKTIADLKEYSFEATEVYKETLNLNEALEKAKYMVDIAEKKKAEEERKEQEEKEEVKEITPDMQDVKESATDIKREWTAFEAYLSTEEAKMLAAWLKLNNIKIRRI</sequence>
<gene>
    <name evidence="2" type="ORF">HMPREF9970_1676</name>
</gene>
<evidence type="ECO:0000256" key="1">
    <source>
        <dbReference type="SAM" id="MobiDB-lite"/>
    </source>
</evidence>
<reference evidence="2 3" key="1">
    <citation type="submission" date="2012-03" db="EMBL/GenBank/DDBJ databases">
        <authorList>
            <person name="Durkin A.S."/>
            <person name="McCorrison J."/>
            <person name="Torralba M."/>
            <person name="Gillis M."/>
            <person name="Methe B."/>
            <person name="Sutton G."/>
            <person name="Nelson K.E."/>
        </authorList>
    </citation>
    <scope>NUCLEOTIDE SEQUENCE [LARGE SCALE GENOMIC DNA]</scope>
    <source>
        <strain evidence="2 3">F0468</strain>
    </source>
</reference>
<keyword evidence="3" id="KW-1185">Reference proteome</keyword>
<dbReference type="RefSeq" id="WP_008754260.1">
    <property type="nucleotide sequence ID" value="NZ_AJGH01000080.1"/>
</dbReference>
<dbReference type="InterPro" id="IPR009785">
    <property type="entry name" value="Prophage_Lj928_Orf309"/>
</dbReference>
<dbReference type="EMBL" id="AJGH01000080">
    <property type="protein sequence ID" value="EIC95540.1"/>
    <property type="molecule type" value="Genomic_DNA"/>
</dbReference>
<organism evidence="2 3">
    <name type="scientific">Lachnoanaerobaculum saburreum F0468</name>
    <dbReference type="NCBI Taxonomy" id="1095750"/>
    <lineage>
        <taxon>Bacteria</taxon>
        <taxon>Bacillati</taxon>
        <taxon>Bacillota</taxon>
        <taxon>Clostridia</taxon>
        <taxon>Lachnospirales</taxon>
        <taxon>Lachnospiraceae</taxon>
        <taxon>Lachnoanaerobaculum</taxon>
    </lineage>
</organism>
<proteinExistence type="predicted"/>
<dbReference type="Proteomes" id="UP000005039">
    <property type="component" value="Unassembled WGS sequence"/>
</dbReference>
<evidence type="ECO:0000313" key="3">
    <source>
        <dbReference type="Proteomes" id="UP000005039"/>
    </source>
</evidence>
<evidence type="ECO:0000313" key="2">
    <source>
        <dbReference type="EMBL" id="EIC95540.1"/>
    </source>
</evidence>
<name>I0R782_9FIRM</name>
<dbReference type="PATRIC" id="fig|1095750.3.peg.1688"/>
<dbReference type="AlphaFoldDB" id="I0R782"/>
<protein>
    <submittedName>
        <fullName evidence="2">PF07083 family protein</fullName>
    </submittedName>
</protein>
<dbReference type="eggNOG" id="ENOG503029C">
    <property type="taxonomic scope" value="Bacteria"/>
</dbReference>
<comment type="caution">
    <text evidence="2">The sequence shown here is derived from an EMBL/GenBank/DDBJ whole genome shotgun (WGS) entry which is preliminary data.</text>
</comment>